<dbReference type="Pfam" id="PF02397">
    <property type="entry name" value="Bac_transf"/>
    <property type="match status" value="1"/>
</dbReference>
<evidence type="ECO:0000256" key="8">
    <source>
        <dbReference type="SAM" id="Phobius"/>
    </source>
</evidence>
<comment type="subcellular location">
    <subcellularLocation>
        <location evidence="1">Membrane</location>
        <topology evidence="1">Multi-pass membrane protein</topology>
    </subcellularLocation>
</comment>
<evidence type="ECO:0000256" key="3">
    <source>
        <dbReference type="ARBA" id="ARBA00022679"/>
    </source>
</evidence>
<keyword evidence="4 8" id="KW-0812">Transmembrane</keyword>
<dbReference type="AlphaFoldDB" id="H5USF6"/>
<feature type="transmembrane region" description="Helical" evidence="8">
    <location>
        <begin position="81"/>
        <end position="104"/>
    </location>
</feature>
<dbReference type="EMBL" id="BAFE01000056">
    <property type="protein sequence ID" value="GAB48664.1"/>
    <property type="molecule type" value="Genomic_DNA"/>
</dbReference>
<dbReference type="Proteomes" id="UP000004367">
    <property type="component" value="Unassembled WGS sequence"/>
</dbReference>
<keyword evidence="5 8" id="KW-1133">Transmembrane helix</keyword>
<dbReference type="PANTHER" id="PTHR30576">
    <property type="entry name" value="COLANIC BIOSYNTHESIS UDP-GLUCOSE LIPID CARRIER TRANSFERASE"/>
    <property type="match status" value="1"/>
</dbReference>
<evidence type="ECO:0000313" key="11">
    <source>
        <dbReference type="Proteomes" id="UP000004367"/>
    </source>
</evidence>
<keyword evidence="6 8" id="KW-0472">Membrane</keyword>
<evidence type="ECO:0000259" key="9">
    <source>
        <dbReference type="Pfam" id="PF02397"/>
    </source>
</evidence>
<keyword evidence="11" id="KW-1185">Reference proteome</keyword>
<gene>
    <name evidence="10" type="ORF">MOPEL_078_00530</name>
</gene>
<name>H5USF6_9MICO</name>
<dbReference type="PANTHER" id="PTHR30576:SF10">
    <property type="entry name" value="SLL5057 PROTEIN"/>
    <property type="match status" value="1"/>
</dbReference>
<keyword evidence="3 10" id="KW-0808">Transferase</keyword>
<evidence type="ECO:0000256" key="7">
    <source>
        <dbReference type="SAM" id="MobiDB-lite"/>
    </source>
</evidence>
<comment type="caution">
    <text evidence="10">The sequence shown here is derived from an EMBL/GenBank/DDBJ whole genome shotgun (WGS) entry which is preliminary data.</text>
</comment>
<reference evidence="10 11" key="1">
    <citation type="submission" date="2012-02" db="EMBL/GenBank/DDBJ databases">
        <title>Whole genome shotgun sequence of Mobilicoccus pelagius NBRC 104925.</title>
        <authorList>
            <person name="Yoshida Y."/>
            <person name="Hosoyama A."/>
            <person name="Tsuchikane K."/>
            <person name="Katsumata H."/>
            <person name="Yamazaki S."/>
            <person name="Fujita N."/>
        </authorList>
    </citation>
    <scope>NUCLEOTIDE SEQUENCE [LARGE SCALE GENOMIC DNA]</scope>
    <source>
        <strain evidence="10 11">NBRC 104925</strain>
    </source>
</reference>
<evidence type="ECO:0000256" key="5">
    <source>
        <dbReference type="ARBA" id="ARBA00022989"/>
    </source>
</evidence>
<feature type="transmembrane region" description="Helical" evidence="8">
    <location>
        <begin position="144"/>
        <end position="164"/>
    </location>
</feature>
<feature type="transmembrane region" description="Helical" evidence="8">
    <location>
        <begin position="51"/>
        <end position="75"/>
    </location>
</feature>
<dbReference type="GO" id="GO:0016020">
    <property type="term" value="C:membrane"/>
    <property type="evidence" value="ECO:0007669"/>
    <property type="project" value="UniProtKB-SubCell"/>
</dbReference>
<dbReference type="eggNOG" id="COG2148">
    <property type="taxonomic scope" value="Bacteria"/>
</dbReference>
<evidence type="ECO:0000256" key="2">
    <source>
        <dbReference type="ARBA" id="ARBA00006464"/>
    </source>
</evidence>
<comment type="similarity">
    <text evidence="2">Belongs to the bacterial sugar transferase family.</text>
</comment>
<feature type="domain" description="Bacterial sugar transferase" evidence="9">
    <location>
        <begin position="316"/>
        <end position="503"/>
    </location>
</feature>
<dbReference type="GO" id="GO:0016780">
    <property type="term" value="F:phosphotransferase activity, for other substituted phosphate groups"/>
    <property type="evidence" value="ECO:0007669"/>
    <property type="project" value="TreeGrafter"/>
</dbReference>
<evidence type="ECO:0000256" key="4">
    <source>
        <dbReference type="ARBA" id="ARBA00022692"/>
    </source>
</evidence>
<dbReference type="NCBIfam" id="TIGR03025">
    <property type="entry name" value="EPS_sugtrans"/>
    <property type="match status" value="1"/>
</dbReference>
<feature type="compositionally biased region" description="Basic residues" evidence="7">
    <location>
        <begin position="8"/>
        <end position="17"/>
    </location>
</feature>
<dbReference type="InterPro" id="IPR003362">
    <property type="entry name" value="Bact_transf"/>
</dbReference>
<feature type="transmembrane region" description="Helical" evidence="8">
    <location>
        <begin position="323"/>
        <end position="342"/>
    </location>
</feature>
<protein>
    <submittedName>
        <fullName evidence="10">Putative glycosyltransferase</fullName>
    </submittedName>
</protein>
<dbReference type="InterPro" id="IPR017475">
    <property type="entry name" value="EPS_sugar_tfrase"/>
</dbReference>
<organism evidence="10 11">
    <name type="scientific">Mobilicoccus pelagius NBRC 104925</name>
    <dbReference type="NCBI Taxonomy" id="1089455"/>
    <lineage>
        <taxon>Bacteria</taxon>
        <taxon>Bacillati</taxon>
        <taxon>Actinomycetota</taxon>
        <taxon>Actinomycetes</taxon>
        <taxon>Micrococcales</taxon>
        <taxon>Dermatophilaceae</taxon>
        <taxon>Mobilicoccus</taxon>
    </lineage>
</organism>
<proteinExistence type="inferred from homology"/>
<evidence type="ECO:0000256" key="6">
    <source>
        <dbReference type="ARBA" id="ARBA00023136"/>
    </source>
</evidence>
<evidence type="ECO:0000256" key="1">
    <source>
        <dbReference type="ARBA" id="ARBA00004141"/>
    </source>
</evidence>
<evidence type="ECO:0000313" key="10">
    <source>
        <dbReference type="EMBL" id="GAB48664.1"/>
    </source>
</evidence>
<feature type="region of interest" description="Disordered" evidence="7">
    <location>
        <begin position="1"/>
        <end position="28"/>
    </location>
</feature>
<accession>H5USF6</accession>
<feature type="transmembrane region" description="Helical" evidence="8">
    <location>
        <begin position="116"/>
        <end position="138"/>
    </location>
</feature>
<dbReference type="Pfam" id="PF13727">
    <property type="entry name" value="CoA_binding_3"/>
    <property type="match status" value="1"/>
</dbReference>
<sequence>MTSEPRVRPQRVRHGKRPDRVSVPPSDLPFAPTLGSTAVRTPSTPAWVRAYLVRLVACDVVVGVIAAVLASILRFGQEVRWQYLVVSFLIPPMWLLALGLSNAYERRYLGVTVEEYRAVTRAVIGVLAVLAVAAFALNVLLARLYVLILLPVLLVGGLLVRFVMRRWLTARRLQGDLMQRTVVVGRADAVASLVRSIKAEPTQGLLPVAVCASSLDGDWNTAPAIEGVSVAGRPRDAVAVADRMGAEIVAVASHPDLAGKALRRLAWALEERGIDLIVSPGLLDVAGPRLSIRPSSNLSLLHIERPAAGPRSVVLKQVMDRTLAALLVLALSPLLLVTALAIKLTDNGPVFFMQKRVGIRGEVFEIFKFRTMVVDAEAHLAALQARNDGNGVLFKMQNDPRVTKVGAILRRYSIDELPQLFNVINGDMSLVGPRPPLPAEVEQYEPDALRRLHVRPGMTGLWQVSGRSDLSWEESLRLDLRYVDNWSPIGDLRILLRTFQAVVRGSGAY</sequence>
<dbReference type="STRING" id="1089455.MOPEL_078_00530"/>